<evidence type="ECO:0000313" key="2">
    <source>
        <dbReference type="Proteomes" id="UP001055115"/>
    </source>
</evidence>
<evidence type="ECO:0000313" key="1">
    <source>
        <dbReference type="EMBL" id="GKT42939.1"/>
    </source>
</evidence>
<dbReference type="GeneID" id="73323922"/>
<name>A0AA37L928_9PEZI</name>
<comment type="caution">
    <text evidence="1">The sequence shown here is derived from an EMBL/GenBank/DDBJ whole genome shotgun (WGS) entry which is preliminary data.</text>
</comment>
<dbReference type="RefSeq" id="XP_049125289.1">
    <property type="nucleotide sequence ID" value="XM_049269332.1"/>
</dbReference>
<dbReference type="AlphaFoldDB" id="A0AA37L928"/>
<proteinExistence type="predicted"/>
<organism evidence="1 2">
    <name type="scientific">Colletotrichum spaethianum</name>
    <dbReference type="NCBI Taxonomy" id="700344"/>
    <lineage>
        <taxon>Eukaryota</taxon>
        <taxon>Fungi</taxon>
        <taxon>Dikarya</taxon>
        <taxon>Ascomycota</taxon>
        <taxon>Pezizomycotina</taxon>
        <taxon>Sordariomycetes</taxon>
        <taxon>Hypocreomycetidae</taxon>
        <taxon>Glomerellales</taxon>
        <taxon>Glomerellaceae</taxon>
        <taxon>Colletotrichum</taxon>
        <taxon>Colletotrichum spaethianum species complex</taxon>
    </lineage>
</organism>
<dbReference type="EMBL" id="BQXU01000006">
    <property type="protein sequence ID" value="GKT42939.1"/>
    <property type="molecule type" value="Genomic_DNA"/>
</dbReference>
<dbReference type="Proteomes" id="UP001055115">
    <property type="component" value="Unassembled WGS sequence"/>
</dbReference>
<keyword evidence="2" id="KW-1185">Reference proteome</keyword>
<reference evidence="1 2" key="1">
    <citation type="submission" date="2022-03" db="EMBL/GenBank/DDBJ databases">
        <title>Genome data of Colletotrichum spp.</title>
        <authorList>
            <person name="Utami Y.D."/>
            <person name="Hiruma K."/>
        </authorList>
    </citation>
    <scope>NUCLEOTIDE SEQUENCE [LARGE SCALE GENOMIC DNA]</scope>
    <source>
        <strain evidence="1 2">MAFF 239500</strain>
    </source>
</reference>
<accession>A0AA37L928</accession>
<sequence length="157" mass="17445">MLAYGYNARRSTHVSIVCPDHARDVIKSWAVATSDVNGYVWKVTIESIAHDDNFETLLTVSLGFGDAGVLMNIFTMPALVNQIAVAYLLGERAAREMCPNNLAGDLIWLLEKICKDDQPEQQLTTRNVPAARNTTFWIDFTTAYPELPGLFYAAGFL</sequence>
<protein>
    <submittedName>
        <fullName evidence="1">Uncharacterized protein</fullName>
    </submittedName>
</protein>
<gene>
    <name evidence="1" type="ORF">ColSpa_03120</name>
</gene>